<evidence type="ECO:0000256" key="5">
    <source>
        <dbReference type="ARBA" id="ARBA00022692"/>
    </source>
</evidence>
<evidence type="ECO:0000256" key="8">
    <source>
        <dbReference type="ARBA" id="ARBA00023136"/>
    </source>
</evidence>
<keyword evidence="4" id="KW-0934">Plastid</keyword>
<organism evidence="10 11">
    <name type="scientific">Cuscuta epithymum</name>
    <dbReference type="NCBI Taxonomy" id="186058"/>
    <lineage>
        <taxon>Eukaryota</taxon>
        <taxon>Viridiplantae</taxon>
        <taxon>Streptophyta</taxon>
        <taxon>Embryophyta</taxon>
        <taxon>Tracheophyta</taxon>
        <taxon>Spermatophyta</taxon>
        <taxon>Magnoliopsida</taxon>
        <taxon>eudicotyledons</taxon>
        <taxon>Gunneridae</taxon>
        <taxon>Pentapetalae</taxon>
        <taxon>asterids</taxon>
        <taxon>lamiids</taxon>
        <taxon>Solanales</taxon>
        <taxon>Convolvulaceae</taxon>
        <taxon>Cuscuteae</taxon>
        <taxon>Cuscuta</taxon>
        <taxon>Cuscuta subgen. Cuscuta</taxon>
    </lineage>
</organism>
<keyword evidence="6" id="KW-0809">Transit peptide</keyword>
<comment type="caution">
    <text evidence="10">The sequence shown here is derived from an EMBL/GenBank/DDBJ whole genome shotgun (WGS) entry which is preliminary data.</text>
</comment>
<sequence>MAMLARLRHSTINTLCRSRDIISSPTGLSGRNPILSGDYASYKKTVPHFPNPRYFLQTPRAAFCSAAGSRNNARPFAAFLSGWRSRVAADPQFPFKVAMEQLVGVSACVAGDMATRPNFGLDELDFVFSTLVVSCILNFLLMYLLAPTQSSSSSAARSPPWIFANCPRSHMFEPGNYGVLRRLGTFAYKGALFAAVGFGAGLVGTAVSNGLIKMRKEMDSGFEPPNKPPPTVLNAATWAAHMGISSNLRYQTLNGVEFWLAKSLVHRPLLFKSSVVALRCLNNVVGGVSFVLLARLTGSQSVDQGKSTPV</sequence>
<evidence type="ECO:0000313" key="10">
    <source>
        <dbReference type="EMBL" id="CAH9127414.1"/>
    </source>
</evidence>
<accession>A0AAV0EVW9</accession>
<dbReference type="PANTHER" id="PTHR31620:SF15">
    <property type="entry name" value="PROTEIN RETICULATA-RELATED 2, CHLOROPLASTIC-RELATED"/>
    <property type="match status" value="1"/>
</dbReference>
<keyword evidence="8 9" id="KW-0472">Membrane</keyword>
<evidence type="ECO:0000256" key="3">
    <source>
        <dbReference type="ARBA" id="ARBA00022528"/>
    </source>
</evidence>
<keyword evidence="11" id="KW-1185">Reference proteome</keyword>
<keyword evidence="7 9" id="KW-1133">Transmembrane helix</keyword>
<dbReference type="InterPro" id="IPR021825">
    <property type="entry name" value="RETICULATA-related"/>
</dbReference>
<keyword evidence="3" id="KW-0150">Chloroplast</keyword>
<comment type="subcellular location">
    <subcellularLocation>
        <location evidence="1">Plastid</location>
        <location evidence="1">Chloroplast membrane</location>
        <topology evidence="1">Multi-pass membrane protein</topology>
    </subcellularLocation>
</comment>
<evidence type="ECO:0000256" key="2">
    <source>
        <dbReference type="ARBA" id="ARBA00010793"/>
    </source>
</evidence>
<evidence type="ECO:0000313" key="11">
    <source>
        <dbReference type="Proteomes" id="UP001152523"/>
    </source>
</evidence>
<feature type="transmembrane region" description="Helical" evidence="9">
    <location>
        <begin position="126"/>
        <end position="146"/>
    </location>
</feature>
<protein>
    <submittedName>
        <fullName evidence="10">Uncharacterized protein</fullName>
    </submittedName>
</protein>
<proteinExistence type="inferred from homology"/>
<gene>
    <name evidence="10" type="ORF">CEPIT_LOCUS28296</name>
</gene>
<dbReference type="Pfam" id="PF11891">
    <property type="entry name" value="RETICULATA-like"/>
    <property type="match status" value="1"/>
</dbReference>
<evidence type="ECO:0000256" key="6">
    <source>
        <dbReference type="ARBA" id="ARBA00022946"/>
    </source>
</evidence>
<evidence type="ECO:0000256" key="7">
    <source>
        <dbReference type="ARBA" id="ARBA00022989"/>
    </source>
</evidence>
<dbReference type="EMBL" id="CAMAPF010000948">
    <property type="protein sequence ID" value="CAH9127414.1"/>
    <property type="molecule type" value="Genomic_DNA"/>
</dbReference>
<reference evidence="10" key="1">
    <citation type="submission" date="2022-07" db="EMBL/GenBank/DDBJ databases">
        <authorList>
            <person name="Macas J."/>
            <person name="Novak P."/>
            <person name="Neumann P."/>
        </authorList>
    </citation>
    <scope>NUCLEOTIDE SEQUENCE</scope>
</reference>
<evidence type="ECO:0000256" key="1">
    <source>
        <dbReference type="ARBA" id="ARBA00004508"/>
    </source>
</evidence>
<name>A0AAV0EVW9_9ASTE</name>
<dbReference type="GO" id="GO:0031969">
    <property type="term" value="C:chloroplast membrane"/>
    <property type="evidence" value="ECO:0007669"/>
    <property type="project" value="UniProtKB-SubCell"/>
</dbReference>
<comment type="similarity">
    <text evidence="2">Belongs to the RETICULATA family.</text>
</comment>
<dbReference type="PANTHER" id="PTHR31620">
    <property type="entry name" value="PROTEIN RETICULATA-RELATED 2, CHLOROPLASTIC-RELATED"/>
    <property type="match status" value="1"/>
</dbReference>
<evidence type="ECO:0000256" key="4">
    <source>
        <dbReference type="ARBA" id="ARBA00022640"/>
    </source>
</evidence>
<evidence type="ECO:0000256" key="9">
    <source>
        <dbReference type="SAM" id="Phobius"/>
    </source>
</evidence>
<keyword evidence="5 9" id="KW-0812">Transmembrane</keyword>
<dbReference type="AlphaFoldDB" id="A0AAV0EVW9"/>
<feature type="transmembrane region" description="Helical" evidence="9">
    <location>
        <begin position="191"/>
        <end position="212"/>
    </location>
</feature>
<dbReference type="Proteomes" id="UP001152523">
    <property type="component" value="Unassembled WGS sequence"/>
</dbReference>